<dbReference type="EMBL" id="JBFBLL010000003">
    <property type="protein sequence ID" value="MEV8157793.1"/>
    <property type="molecule type" value="Genomic_DNA"/>
</dbReference>
<evidence type="ECO:0000313" key="2">
    <source>
        <dbReference type="Proteomes" id="UP001553031"/>
    </source>
</evidence>
<gene>
    <name evidence="1" type="ORF">AB0O96_06245</name>
</gene>
<comment type="caution">
    <text evidence="1">The sequence shown here is derived from an EMBL/GenBank/DDBJ whole genome shotgun (WGS) entry which is preliminary data.</text>
</comment>
<reference evidence="1 2" key="1">
    <citation type="submission" date="2024-06" db="EMBL/GenBank/DDBJ databases">
        <title>The Natural Products Discovery Center: Release of the First 8490 Sequenced Strains for Exploring Actinobacteria Biosynthetic Diversity.</title>
        <authorList>
            <person name="Kalkreuter E."/>
            <person name="Kautsar S.A."/>
            <person name="Yang D."/>
            <person name="Bader C.D."/>
            <person name="Teijaro C.N."/>
            <person name="Fluegel L."/>
            <person name="Davis C.M."/>
            <person name="Simpson J.R."/>
            <person name="Lauterbach L."/>
            <person name="Steele A.D."/>
            <person name="Gui C."/>
            <person name="Meng S."/>
            <person name="Li G."/>
            <person name="Viehrig K."/>
            <person name="Ye F."/>
            <person name="Su P."/>
            <person name="Kiefer A.F."/>
            <person name="Nichols A."/>
            <person name="Cepeda A.J."/>
            <person name="Yan W."/>
            <person name="Fan B."/>
            <person name="Jiang Y."/>
            <person name="Adhikari A."/>
            <person name="Zheng C.-J."/>
            <person name="Schuster L."/>
            <person name="Cowan T.M."/>
            <person name="Smanski M.J."/>
            <person name="Chevrette M.G."/>
            <person name="De Carvalho L.P.S."/>
            <person name="Shen B."/>
        </authorList>
    </citation>
    <scope>NUCLEOTIDE SEQUENCE [LARGE SCALE GENOMIC DNA]</scope>
    <source>
        <strain evidence="1 2">NPDC079179</strain>
    </source>
</reference>
<sequence length="82" mass="9419">MKTLVRLISVHAGFPPPIMDHRVATGYGDRHLDFAWLQSMTALEFNGRVHGQDHGACKDEMHRLEVLRDERWAVQGCWSTMT</sequence>
<evidence type="ECO:0000313" key="1">
    <source>
        <dbReference type="EMBL" id="MEV8157793.1"/>
    </source>
</evidence>
<keyword evidence="2" id="KW-1185">Reference proteome</keyword>
<organism evidence="1 2">
    <name type="scientific">Kocuria salsicia</name>
    <dbReference type="NCBI Taxonomy" id="664639"/>
    <lineage>
        <taxon>Bacteria</taxon>
        <taxon>Bacillati</taxon>
        <taxon>Actinomycetota</taxon>
        <taxon>Actinomycetes</taxon>
        <taxon>Micrococcales</taxon>
        <taxon>Micrococcaceae</taxon>
        <taxon>Kocuria</taxon>
    </lineage>
</organism>
<name>A0ABV3KBM9_9MICC</name>
<proteinExistence type="predicted"/>
<protein>
    <recommendedName>
        <fullName evidence="3">DUF559 domain-containing protein</fullName>
    </recommendedName>
</protein>
<evidence type="ECO:0008006" key="3">
    <source>
        <dbReference type="Google" id="ProtNLM"/>
    </source>
</evidence>
<dbReference type="RefSeq" id="WP_363784438.1">
    <property type="nucleotide sequence ID" value="NZ_JBFBLL010000003.1"/>
</dbReference>
<dbReference type="Proteomes" id="UP001553031">
    <property type="component" value="Unassembled WGS sequence"/>
</dbReference>
<accession>A0ABV3KBM9</accession>